<dbReference type="PANTHER" id="PTHR11439:SF463">
    <property type="entry name" value="REVERSE TRANSCRIPTASE TY1_COPIA-TYPE DOMAIN-CONTAINING PROTEIN"/>
    <property type="match status" value="1"/>
</dbReference>
<feature type="compositionally biased region" description="Basic and acidic residues" evidence="1">
    <location>
        <begin position="231"/>
        <end position="241"/>
    </location>
</feature>
<dbReference type="Gramene" id="TuG1812G0100004331.01.T01">
    <property type="protein sequence ID" value="TuG1812G0100004331.01.T01"/>
    <property type="gene ID" value="TuG1812G0100004331.01"/>
</dbReference>
<organism evidence="2 3">
    <name type="scientific">Triticum urartu</name>
    <name type="common">Red wild einkorn</name>
    <name type="synonym">Crithodium urartu</name>
    <dbReference type="NCBI Taxonomy" id="4572"/>
    <lineage>
        <taxon>Eukaryota</taxon>
        <taxon>Viridiplantae</taxon>
        <taxon>Streptophyta</taxon>
        <taxon>Embryophyta</taxon>
        <taxon>Tracheophyta</taxon>
        <taxon>Spermatophyta</taxon>
        <taxon>Magnoliopsida</taxon>
        <taxon>Liliopsida</taxon>
        <taxon>Poales</taxon>
        <taxon>Poaceae</taxon>
        <taxon>BOP clade</taxon>
        <taxon>Pooideae</taxon>
        <taxon>Triticodae</taxon>
        <taxon>Triticeae</taxon>
        <taxon>Triticinae</taxon>
        <taxon>Triticum</taxon>
    </lineage>
</organism>
<dbReference type="EnsemblPlants" id="TuG1812G0100004331.01.T01">
    <property type="protein sequence ID" value="TuG1812G0100004331.01.T01"/>
    <property type="gene ID" value="TuG1812G0100004331.01"/>
</dbReference>
<dbReference type="Pfam" id="PF14223">
    <property type="entry name" value="Retrotran_gag_2"/>
    <property type="match status" value="1"/>
</dbReference>
<reference evidence="3" key="1">
    <citation type="journal article" date="2013" name="Nature">
        <title>Draft genome of the wheat A-genome progenitor Triticum urartu.</title>
        <authorList>
            <person name="Ling H.Q."/>
            <person name="Zhao S."/>
            <person name="Liu D."/>
            <person name="Wang J."/>
            <person name="Sun H."/>
            <person name="Zhang C."/>
            <person name="Fan H."/>
            <person name="Li D."/>
            <person name="Dong L."/>
            <person name="Tao Y."/>
            <person name="Gao C."/>
            <person name="Wu H."/>
            <person name="Li Y."/>
            <person name="Cui Y."/>
            <person name="Guo X."/>
            <person name="Zheng S."/>
            <person name="Wang B."/>
            <person name="Yu K."/>
            <person name="Liang Q."/>
            <person name="Yang W."/>
            <person name="Lou X."/>
            <person name="Chen J."/>
            <person name="Feng M."/>
            <person name="Jian J."/>
            <person name="Zhang X."/>
            <person name="Luo G."/>
            <person name="Jiang Y."/>
            <person name="Liu J."/>
            <person name="Wang Z."/>
            <person name="Sha Y."/>
            <person name="Zhang B."/>
            <person name="Wu H."/>
            <person name="Tang D."/>
            <person name="Shen Q."/>
            <person name="Xue P."/>
            <person name="Zou S."/>
            <person name="Wang X."/>
            <person name="Liu X."/>
            <person name="Wang F."/>
            <person name="Yang Y."/>
            <person name="An X."/>
            <person name="Dong Z."/>
            <person name="Zhang K."/>
            <person name="Zhang X."/>
            <person name="Luo M.C."/>
            <person name="Dvorak J."/>
            <person name="Tong Y."/>
            <person name="Wang J."/>
            <person name="Yang H."/>
            <person name="Li Z."/>
            <person name="Wang D."/>
            <person name="Zhang A."/>
            <person name="Wang J."/>
        </authorList>
    </citation>
    <scope>NUCLEOTIDE SEQUENCE</scope>
    <source>
        <strain evidence="3">cv. G1812</strain>
    </source>
</reference>
<protein>
    <recommendedName>
        <fullName evidence="4">Retrovirus-related Pol polyprotein from transposon TNT 1-94</fullName>
    </recommendedName>
</protein>
<evidence type="ECO:0000313" key="3">
    <source>
        <dbReference type="Proteomes" id="UP000015106"/>
    </source>
</evidence>
<dbReference type="PANTHER" id="PTHR11439">
    <property type="entry name" value="GAG-POL-RELATED RETROTRANSPOSON"/>
    <property type="match status" value="1"/>
</dbReference>
<evidence type="ECO:0008006" key="4">
    <source>
        <dbReference type="Google" id="ProtNLM"/>
    </source>
</evidence>
<reference evidence="2" key="3">
    <citation type="submission" date="2022-06" db="UniProtKB">
        <authorList>
            <consortium name="EnsemblPlants"/>
        </authorList>
    </citation>
    <scope>IDENTIFICATION</scope>
</reference>
<evidence type="ECO:0000256" key="1">
    <source>
        <dbReference type="SAM" id="MobiDB-lite"/>
    </source>
</evidence>
<proteinExistence type="predicted"/>
<keyword evidence="3" id="KW-1185">Reference proteome</keyword>
<feature type="compositionally biased region" description="Acidic residues" evidence="1">
    <location>
        <begin position="49"/>
        <end position="58"/>
    </location>
</feature>
<reference evidence="2" key="2">
    <citation type="submission" date="2018-03" db="EMBL/GenBank/DDBJ databases">
        <title>The Triticum urartu genome reveals the dynamic nature of wheat genome evolution.</title>
        <authorList>
            <person name="Ling H."/>
            <person name="Ma B."/>
            <person name="Shi X."/>
            <person name="Liu H."/>
            <person name="Dong L."/>
            <person name="Sun H."/>
            <person name="Cao Y."/>
            <person name="Gao Q."/>
            <person name="Zheng S."/>
            <person name="Li Y."/>
            <person name="Yu Y."/>
            <person name="Du H."/>
            <person name="Qi M."/>
            <person name="Li Y."/>
            <person name="Yu H."/>
            <person name="Cui Y."/>
            <person name="Wang N."/>
            <person name="Chen C."/>
            <person name="Wu H."/>
            <person name="Zhao Y."/>
            <person name="Zhang J."/>
            <person name="Li Y."/>
            <person name="Zhou W."/>
            <person name="Zhang B."/>
            <person name="Hu W."/>
            <person name="Eijk M."/>
            <person name="Tang J."/>
            <person name="Witsenboer H."/>
            <person name="Zhao S."/>
            <person name="Li Z."/>
            <person name="Zhang A."/>
            <person name="Wang D."/>
            <person name="Liang C."/>
        </authorList>
    </citation>
    <scope>NUCLEOTIDE SEQUENCE [LARGE SCALE GENOMIC DNA]</scope>
    <source>
        <strain evidence="2">cv. G1812</strain>
    </source>
</reference>
<dbReference type="Proteomes" id="UP000015106">
    <property type="component" value="Chromosome 1"/>
</dbReference>
<dbReference type="CDD" id="cd09272">
    <property type="entry name" value="RNase_HI_RT_Ty1"/>
    <property type="match status" value="1"/>
</dbReference>
<sequence length="482" mass="54234">MASNGVFAELLRTYKLDGTNYTVWKRKIMFLLTAENIDYVSETPAPNEPAEDATDEEKQEYNDELKQWTKDNKTARVYILGSMTDSLAAEYESDRTACGIMLRLEQDFGEVSLVKVLSLVNKFLTSKMGDKTVNEHFNKLCVLTEELKTAGYPFQEEVQIMVVLNSLPPSWEQFKISFCHSERTLNMRNLRQHLLMEEDRRLNSGKDKASYQPELHLGEYKNNGNRRNWNKRGEGPDLRDKINLNVTGIKGTTEMRGGTGGNMEITTTTTTTLFRRLTRGTTSAIIVVIQATSGQNAPRGGSRTAKGIIFTRMTAARGINPLKLQGFTDADWQGDLDDRKSTSGYLFTLAGGAISWSSKKQDSVALSSMEAEYIAASEAVKEGVWLKGFLASLVVVESALYPVIIFCDNQAAIKVSKDPKFHSKTKHIEGRYHYIRDVVNRLRIVCLDYLPSVDMVADPLTKPLSQEVFCKHVCNMGVRLWN</sequence>
<name>A0A8R7K5L5_TRIUA</name>
<dbReference type="AlphaFoldDB" id="A0A8R7K5L5"/>
<feature type="region of interest" description="Disordered" evidence="1">
    <location>
        <begin position="42"/>
        <end position="61"/>
    </location>
</feature>
<feature type="region of interest" description="Disordered" evidence="1">
    <location>
        <begin position="217"/>
        <end position="241"/>
    </location>
</feature>
<accession>A0A8R7K5L5</accession>
<evidence type="ECO:0000313" key="2">
    <source>
        <dbReference type="EnsemblPlants" id="TuG1812G0100004331.01.T01"/>
    </source>
</evidence>